<evidence type="ECO:0000256" key="4">
    <source>
        <dbReference type="ARBA" id="ARBA00023163"/>
    </source>
</evidence>
<dbReference type="Gene3D" id="1.10.10.10">
    <property type="entry name" value="Winged helix-like DNA-binding domain superfamily/Winged helix DNA-binding domain"/>
    <property type="match status" value="1"/>
</dbReference>
<evidence type="ECO:0000256" key="2">
    <source>
        <dbReference type="ARBA" id="ARBA00023015"/>
    </source>
</evidence>
<keyword evidence="3" id="KW-0238">DNA-binding</keyword>
<dbReference type="InterPro" id="IPR036388">
    <property type="entry name" value="WH-like_DNA-bd_sf"/>
</dbReference>
<dbReference type="SUPFAM" id="SSF53850">
    <property type="entry name" value="Periplasmic binding protein-like II"/>
    <property type="match status" value="1"/>
</dbReference>
<keyword evidence="7" id="KW-1185">Reference proteome</keyword>
<dbReference type="STRING" id="927083.DB32_008411"/>
<dbReference type="InterPro" id="IPR000847">
    <property type="entry name" value="LysR_HTH_N"/>
</dbReference>
<dbReference type="InterPro" id="IPR005119">
    <property type="entry name" value="LysR_subst-bd"/>
</dbReference>
<evidence type="ECO:0000256" key="1">
    <source>
        <dbReference type="ARBA" id="ARBA00009437"/>
    </source>
</evidence>
<dbReference type="PANTHER" id="PTHR30537:SF31">
    <property type="entry name" value="TRANSCRIPTIONAL REGULATOR, LYSR FAMILY"/>
    <property type="match status" value="1"/>
</dbReference>
<dbReference type="Pfam" id="PF03466">
    <property type="entry name" value="LysR_substrate"/>
    <property type="match status" value="1"/>
</dbReference>
<evidence type="ECO:0000313" key="7">
    <source>
        <dbReference type="Proteomes" id="UP000034883"/>
    </source>
</evidence>
<dbReference type="GO" id="GO:0003700">
    <property type="term" value="F:DNA-binding transcription factor activity"/>
    <property type="evidence" value="ECO:0007669"/>
    <property type="project" value="InterPro"/>
</dbReference>
<proteinExistence type="inferred from homology"/>
<evidence type="ECO:0000259" key="5">
    <source>
        <dbReference type="PROSITE" id="PS50931"/>
    </source>
</evidence>
<sequence length="321" mass="35872">MDDRRSSTTHRTHRPAGGTMDDWNDLAVFVGVVEHGGFSAAARALGVPKSSLSRRLQLLEERLGVRLVQRTSRRFTVTDVGEEVLEHARAMRTQAEAVESVARRRVAEPSGTIRVTCSTGMSRDIMGPLLPRFMRRHPKVDVFLHATNRLVDLVEERFDLALRGHSGPLPDTGLVQRFLSPSWWRLVASPRYLRARRTPKAPRDLHAHTGLLLGGPSAAAAWSLRRDEVIEEIAFSPRLRSDDHTLLLSAACEGLGIVALPRYMCREQLDRGTLREVLPEWQVGDHRLTLLAPSRRGQLPAVRALADYLALEVPRLVAVPE</sequence>
<comment type="similarity">
    <text evidence="1">Belongs to the LysR transcriptional regulatory family.</text>
</comment>
<dbReference type="Proteomes" id="UP000034883">
    <property type="component" value="Chromosome"/>
</dbReference>
<dbReference type="Gene3D" id="3.40.190.290">
    <property type="match status" value="1"/>
</dbReference>
<dbReference type="PANTHER" id="PTHR30537">
    <property type="entry name" value="HTH-TYPE TRANSCRIPTIONAL REGULATOR"/>
    <property type="match status" value="1"/>
</dbReference>
<dbReference type="InterPro" id="IPR036390">
    <property type="entry name" value="WH_DNA-bd_sf"/>
</dbReference>
<dbReference type="GO" id="GO:0006351">
    <property type="term" value="P:DNA-templated transcription"/>
    <property type="evidence" value="ECO:0007669"/>
    <property type="project" value="TreeGrafter"/>
</dbReference>
<dbReference type="FunFam" id="1.10.10.10:FF:000001">
    <property type="entry name" value="LysR family transcriptional regulator"/>
    <property type="match status" value="1"/>
</dbReference>
<dbReference type="KEGG" id="samy:DB32_008411"/>
<gene>
    <name evidence="6" type="ORF">DB32_008411</name>
</gene>
<reference evidence="6 7" key="1">
    <citation type="submission" date="2015-03" db="EMBL/GenBank/DDBJ databases">
        <title>Genome assembly of Sandaracinus amylolyticus DSM 53668.</title>
        <authorList>
            <person name="Sharma G."/>
            <person name="Subramanian S."/>
        </authorList>
    </citation>
    <scope>NUCLEOTIDE SEQUENCE [LARGE SCALE GENOMIC DNA]</scope>
    <source>
        <strain evidence="6 7">DSM 53668</strain>
    </source>
</reference>
<evidence type="ECO:0000256" key="3">
    <source>
        <dbReference type="ARBA" id="ARBA00023125"/>
    </source>
</evidence>
<dbReference type="GO" id="GO:0043565">
    <property type="term" value="F:sequence-specific DNA binding"/>
    <property type="evidence" value="ECO:0007669"/>
    <property type="project" value="TreeGrafter"/>
</dbReference>
<keyword evidence="4" id="KW-0804">Transcription</keyword>
<dbReference type="InterPro" id="IPR058163">
    <property type="entry name" value="LysR-type_TF_proteobact-type"/>
</dbReference>
<dbReference type="AlphaFoldDB" id="A0A0F6WA14"/>
<evidence type="ECO:0000313" key="6">
    <source>
        <dbReference type="EMBL" id="AKF11262.1"/>
    </source>
</evidence>
<dbReference type="CDD" id="cd08422">
    <property type="entry name" value="PBP2_CrgA_like"/>
    <property type="match status" value="1"/>
</dbReference>
<feature type="domain" description="HTH lysR-type" evidence="5">
    <location>
        <begin position="21"/>
        <end position="78"/>
    </location>
</feature>
<organism evidence="6 7">
    <name type="scientific">Sandaracinus amylolyticus</name>
    <dbReference type="NCBI Taxonomy" id="927083"/>
    <lineage>
        <taxon>Bacteria</taxon>
        <taxon>Pseudomonadati</taxon>
        <taxon>Myxococcota</taxon>
        <taxon>Polyangia</taxon>
        <taxon>Polyangiales</taxon>
        <taxon>Sandaracinaceae</taxon>
        <taxon>Sandaracinus</taxon>
    </lineage>
</organism>
<accession>A0A0F6WA14</accession>
<dbReference type="Pfam" id="PF00126">
    <property type="entry name" value="HTH_1"/>
    <property type="match status" value="1"/>
</dbReference>
<dbReference type="SUPFAM" id="SSF46785">
    <property type="entry name" value="Winged helix' DNA-binding domain"/>
    <property type="match status" value="1"/>
</dbReference>
<keyword evidence="2" id="KW-0805">Transcription regulation</keyword>
<protein>
    <submittedName>
        <fullName evidence="6">Transcriptional regulator, LysR family protein</fullName>
    </submittedName>
</protein>
<name>A0A0F6WA14_9BACT</name>
<dbReference type="PROSITE" id="PS50931">
    <property type="entry name" value="HTH_LYSR"/>
    <property type="match status" value="1"/>
</dbReference>
<dbReference type="EMBL" id="CP011125">
    <property type="protein sequence ID" value="AKF11262.1"/>
    <property type="molecule type" value="Genomic_DNA"/>
</dbReference>